<dbReference type="PANTHER" id="PTHR43476:SF3">
    <property type="entry name" value="FAD-BINDING MONOOXYGENASE"/>
    <property type="match status" value="1"/>
</dbReference>
<organism evidence="3 4">
    <name type="scientific">Actimicrobium antarcticum</name>
    <dbReference type="NCBI Taxonomy" id="1051899"/>
    <lineage>
        <taxon>Bacteria</taxon>
        <taxon>Pseudomonadati</taxon>
        <taxon>Pseudomonadota</taxon>
        <taxon>Betaproteobacteria</taxon>
        <taxon>Burkholderiales</taxon>
        <taxon>Oxalobacteraceae</taxon>
        <taxon>Actimicrobium</taxon>
    </lineage>
</organism>
<accession>A0ABP7TI68</accession>
<dbReference type="EMBL" id="BAAAZE010000010">
    <property type="protein sequence ID" value="GAA4026708.1"/>
    <property type="molecule type" value="Genomic_DNA"/>
</dbReference>
<reference evidence="4" key="1">
    <citation type="journal article" date="2019" name="Int. J. Syst. Evol. Microbiol.">
        <title>The Global Catalogue of Microorganisms (GCM) 10K type strain sequencing project: providing services to taxonomists for standard genome sequencing and annotation.</title>
        <authorList>
            <consortium name="The Broad Institute Genomics Platform"/>
            <consortium name="The Broad Institute Genome Sequencing Center for Infectious Disease"/>
            <person name="Wu L."/>
            <person name="Ma J."/>
        </authorList>
    </citation>
    <scope>NUCLEOTIDE SEQUENCE [LARGE SCALE GENOMIC DNA]</scope>
    <source>
        <strain evidence="4">JCM 16673</strain>
    </source>
</reference>
<dbReference type="Proteomes" id="UP001501353">
    <property type="component" value="Unassembled WGS sequence"/>
</dbReference>
<dbReference type="PRINTS" id="PR00420">
    <property type="entry name" value="RNGMNOXGNASE"/>
</dbReference>
<dbReference type="InterPro" id="IPR036188">
    <property type="entry name" value="FAD/NAD-bd_sf"/>
</dbReference>
<dbReference type="InterPro" id="IPR002938">
    <property type="entry name" value="FAD-bd"/>
</dbReference>
<evidence type="ECO:0000259" key="2">
    <source>
        <dbReference type="Pfam" id="PF01494"/>
    </source>
</evidence>
<evidence type="ECO:0000256" key="1">
    <source>
        <dbReference type="ARBA" id="ARBA00023002"/>
    </source>
</evidence>
<dbReference type="SUPFAM" id="SSF51905">
    <property type="entry name" value="FAD/NAD(P)-binding domain"/>
    <property type="match status" value="1"/>
</dbReference>
<evidence type="ECO:0000313" key="4">
    <source>
        <dbReference type="Proteomes" id="UP001501353"/>
    </source>
</evidence>
<dbReference type="NCBIfam" id="NF004831">
    <property type="entry name" value="PRK06183.1-5"/>
    <property type="match status" value="1"/>
</dbReference>
<dbReference type="InterPro" id="IPR050631">
    <property type="entry name" value="PheA/TfdB_FAD_monoxygenase"/>
</dbReference>
<sequence>MDTRTSQFDLRCDVVIVGAGPVGLLTANYLGAQGINVIVIDGGSALIDYPRGVGMDDECLRSFQAVGLSDAVLPHTTSFHWMRFVTGSGRCFASIEPRTDEFGWPRRNAFIQPLADRVLLDGLARYPHVSVRFSHTLESFTQDANSVTLRVKTPDGDTRISARYLVGADGGRSTVRKVLDIPFEGKTDANRWVVIDLRNDPLGTPNAYMHCDPARPYVSIALPHGIRRFEFMLFPGEAEGDVVSPETLRLMLSRVLPDPDRIDMIRARVYTHNGRLAARFRQDRAILAGDAAHIMPVWQGQGYNSGMRDATNLGWKLAMVINGLADDALLDTYGEERREHAAAMIALSQTAGKIFSPTNRAVAALRDGVTWLLNYIPPVKRYFVEMRFKPMPRYRSGALVYPAGVDTASPVGRMFIQPRVTTDIVALPVKLDEVLGTSFAIVCWGNDPTYWMSAETRQLWQRLGTRIISVRPNTQLAHELARQPEGVTIVADTDGRLKEWFGNHSASVVFLRPDRFVAGMCLPQQIDAMSLSLEQALHVTDQPAHQGALDDASHAAMPVALAANGAG</sequence>
<proteinExistence type="predicted"/>
<evidence type="ECO:0000313" key="3">
    <source>
        <dbReference type="EMBL" id="GAA4026708.1"/>
    </source>
</evidence>
<dbReference type="Gene3D" id="3.50.50.60">
    <property type="entry name" value="FAD/NAD(P)-binding domain"/>
    <property type="match status" value="1"/>
</dbReference>
<gene>
    <name evidence="3" type="ORF">GCM10022212_25880</name>
</gene>
<feature type="domain" description="FAD-binding" evidence="2">
    <location>
        <begin position="11"/>
        <end position="346"/>
    </location>
</feature>
<dbReference type="Pfam" id="PF01494">
    <property type="entry name" value="FAD_binding_3"/>
    <property type="match status" value="1"/>
</dbReference>
<protein>
    <submittedName>
        <fullName evidence="3">Bifunctional 3-(3-hydroxy-phenyl)propionate/3-hydroxycinnamic acid hydroxylase</fullName>
    </submittedName>
</protein>
<keyword evidence="1" id="KW-0560">Oxidoreductase</keyword>
<dbReference type="RefSeq" id="WP_344763773.1">
    <property type="nucleotide sequence ID" value="NZ_BAAAZE010000010.1"/>
</dbReference>
<dbReference type="PANTHER" id="PTHR43476">
    <property type="entry name" value="3-(3-HYDROXY-PHENYL)PROPIONATE/3-HYDROXYCINNAMIC ACID HYDROXYLASE"/>
    <property type="match status" value="1"/>
</dbReference>
<dbReference type="Gene3D" id="3.30.70.2450">
    <property type="match status" value="1"/>
</dbReference>
<keyword evidence="4" id="KW-1185">Reference proteome</keyword>
<comment type="caution">
    <text evidence="3">The sequence shown here is derived from an EMBL/GenBank/DDBJ whole genome shotgun (WGS) entry which is preliminary data.</text>
</comment>
<name>A0ABP7TI68_9BURK</name>